<dbReference type="InterPro" id="IPR011760">
    <property type="entry name" value="PsdUridine_synth_TruD_insert"/>
</dbReference>
<dbReference type="InterPro" id="IPR020103">
    <property type="entry name" value="PsdUridine_synth_cat_dom_sf"/>
</dbReference>
<dbReference type="GO" id="GO:0009982">
    <property type="term" value="F:pseudouridine synthase activity"/>
    <property type="evidence" value="ECO:0007669"/>
    <property type="project" value="InterPro"/>
</dbReference>
<dbReference type="InterPro" id="IPR056963">
    <property type="entry name" value="PUS7L_N"/>
</dbReference>
<proteinExistence type="inferred from homology"/>
<evidence type="ECO:0000256" key="6">
    <source>
        <dbReference type="ARBA" id="ARBA00067866"/>
    </source>
</evidence>
<evidence type="ECO:0000256" key="7">
    <source>
        <dbReference type="ARBA" id="ARBA00079696"/>
    </source>
</evidence>
<dbReference type="PROSITE" id="PS50984">
    <property type="entry name" value="TRUD"/>
    <property type="match status" value="1"/>
</dbReference>
<dbReference type="InterPro" id="IPR056961">
    <property type="entry name" value="R3H_PUS7L"/>
</dbReference>
<dbReference type="Pfam" id="PF25094">
    <property type="entry name" value="R3H_PUS7L"/>
    <property type="match status" value="1"/>
</dbReference>
<dbReference type="GO" id="GO:0001522">
    <property type="term" value="P:pseudouridine synthesis"/>
    <property type="evidence" value="ECO:0007669"/>
    <property type="project" value="InterPro"/>
</dbReference>
<keyword evidence="3" id="KW-0507">mRNA processing</keyword>
<name>A0AAV7SJ04_PLEWA</name>
<dbReference type="InterPro" id="IPR042214">
    <property type="entry name" value="TruD_catalytic"/>
</dbReference>
<dbReference type="GO" id="GO:0003723">
    <property type="term" value="F:RNA binding"/>
    <property type="evidence" value="ECO:0007669"/>
    <property type="project" value="InterPro"/>
</dbReference>
<comment type="catalytic activity">
    <reaction evidence="1">
        <text>a uridine in mRNA = a pseudouridine in mRNA</text>
        <dbReference type="Rhea" id="RHEA:56644"/>
        <dbReference type="Rhea" id="RHEA-COMP:14658"/>
        <dbReference type="Rhea" id="RHEA-COMP:14659"/>
        <dbReference type="ChEBI" id="CHEBI:65314"/>
        <dbReference type="ChEBI" id="CHEBI:65315"/>
    </reaction>
</comment>
<feature type="domain" description="TRUD" evidence="8">
    <location>
        <begin position="457"/>
        <end position="680"/>
    </location>
</feature>
<reference evidence="9" key="1">
    <citation type="journal article" date="2022" name="bioRxiv">
        <title>Sequencing and chromosome-scale assembly of the giantPleurodeles waltlgenome.</title>
        <authorList>
            <person name="Brown T."/>
            <person name="Elewa A."/>
            <person name="Iarovenko S."/>
            <person name="Subramanian E."/>
            <person name="Araus A.J."/>
            <person name="Petzold A."/>
            <person name="Susuki M."/>
            <person name="Suzuki K.-i.T."/>
            <person name="Hayashi T."/>
            <person name="Toyoda A."/>
            <person name="Oliveira C."/>
            <person name="Osipova E."/>
            <person name="Leigh N.D."/>
            <person name="Simon A."/>
            <person name="Yun M.H."/>
        </authorList>
    </citation>
    <scope>NUCLEOTIDE SEQUENCE</scope>
    <source>
        <strain evidence="9">20211129_DDA</strain>
        <tissue evidence="9">Liver</tissue>
    </source>
</reference>
<keyword evidence="10" id="KW-1185">Reference proteome</keyword>
<dbReference type="GO" id="GO:0006397">
    <property type="term" value="P:mRNA processing"/>
    <property type="evidence" value="ECO:0007669"/>
    <property type="project" value="UniProtKB-KW"/>
</dbReference>
<evidence type="ECO:0000313" key="9">
    <source>
        <dbReference type="EMBL" id="KAJ1164077.1"/>
    </source>
</evidence>
<evidence type="ECO:0000313" key="10">
    <source>
        <dbReference type="Proteomes" id="UP001066276"/>
    </source>
</evidence>
<evidence type="ECO:0000256" key="1">
    <source>
        <dbReference type="ARBA" id="ARBA00001166"/>
    </source>
</evidence>
<evidence type="ECO:0000256" key="5">
    <source>
        <dbReference type="ARBA" id="ARBA00057241"/>
    </source>
</evidence>
<dbReference type="FunFam" id="3.30.2350.20:FF:000005">
    <property type="entry name" value="pseudouridylate synthase 7 homolog-like protein"/>
    <property type="match status" value="1"/>
</dbReference>
<dbReference type="InterPro" id="IPR001656">
    <property type="entry name" value="PsdUridine_synth_TruD"/>
</dbReference>
<dbReference type="PIRSF" id="PIRSF037016">
    <property type="entry name" value="Pseudouridin_synth_euk_prd"/>
    <property type="match status" value="1"/>
</dbReference>
<dbReference type="PANTHER" id="PTHR13326">
    <property type="entry name" value="TRNA PSEUDOURIDINE SYNTHASE D"/>
    <property type="match status" value="1"/>
</dbReference>
<accession>A0AAV7SJ04</accession>
<gene>
    <name evidence="9" type="ORF">NDU88_004523</name>
</gene>
<comment type="caution">
    <text evidence="9">The sequence shown here is derived from an EMBL/GenBank/DDBJ whole genome shotgun (WGS) entry which is preliminary data.</text>
</comment>
<dbReference type="Pfam" id="PF23943">
    <property type="entry name" value="PUS7L_N"/>
    <property type="match status" value="1"/>
</dbReference>
<dbReference type="PANTHER" id="PTHR13326:SF21">
    <property type="entry name" value="PSEUDOURIDYLATE SYNTHASE PUS7L"/>
    <property type="match status" value="1"/>
</dbReference>
<sequence length="732" mass="82363">MLAIATLRAAGLVTPGETEHNVNIRRRRKRFPSSSMEDLNNLSFFQSLACISNHVGFSGVIKNSPQDFVVTEIDVSGQPVSVFTNDIFHGSCEIKDKGSLFHAKEKVAETVNLGDENLQGLSGFDDEISLSGCPLIVGSKDCVDADGEEHQSSKTKSLNSLIETSVLESLLEFANGTREMWMKETSVPPLPTELSLGIFLDKKHRADLHSAIRQIFPFLVTTTKGAEVVVKPNLDYRELCHLVSEEEADSFFRFLDAKLENSKYVFKPDGSKPHRTEVHHFLSKKFGKLVESKSFSNPNIIGQQDAAIAVRFRDRRTSSRKRPAADGPEKQDTYTAFTLMKENLETLEAITYLSSELGVLPTDFSYAGIKDKKAVTYQSMVVRKVTPERLMELERNIKDKRMKVSNIRSARQHIQLGQLKGNHFAIAVRNVRNHSGDTSVKIQERVIEAIQNVKSTGFVNYYGPQRFGQGQNVHSDQIGLALLKEEMVEAVKLLLTPDQVDDPVNKAKRHFLETEDAKGTLAIMPDYKVRERMVLRALNRYGVNHEGCTRGWFSIPHSMRIFYIHAYSSRVWNEAVSYRLKTYGSRVVLGDLVLDDEIVDEKTSVSERVHIVSEEEESSGKYLIHQVVLPMLGYNIIYPSNKVGQWYHEKLAKDGLKTSKFRVPALQLNVPGCYRLIRICLQSLLDLLTGPGLYAAHSGAGYNLLHGEMCIKVLEIGCLRWRPEYGYAAVHP</sequence>
<evidence type="ECO:0000256" key="2">
    <source>
        <dbReference type="ARBA" id="ARBA00007953"/>
    </source>
</evidence>
<keyword evidence="4" id="KW-0413">Isomerase</keyword>
<dbReference type="GO" id="GO:0005634">
    <property type="term" value="C:nucleus"/>
    <property type="evidence" value="ECO:0007669"/>
    <property type="project" value="TreeGrafter"/>
</dbReference>
<evidence type="ECO:0000256" key="3">
    <source>
        <dbReference type="ARBA" id="ARBA00022664"/>
    </source>
</evidence>
<comment type="similarity">
    <text evidence="2">Belongs to the pseudouridine synthase TruD family.</text>
</comment>
<dbReference type="Gene3D" id="3.30.2350.20">
    <property type="entry name" value="TruD, catalytic domain"/>
    <property type="match status" value="2"/>
</dbReference>
<dbReference type="SUPFAM" id="SSF55120">
    <property type="entry name" value="Pseudouridine synthase"/>
    <property type="match status" value="1"/>
</dbReference>
<dbReference type="NCBIfam" id="TIGR00094">
    <property type="entry name" value="tRNA_TruD_broad"/>
    <property type="match status" value="1"/>
</dbReference>
<dbReference type="Pfam" id="PF01142">
    <property type="entry name" value="TruD"/>
    <property type="match status" value="1"/>
</dbReference>
<evidence type="ECO:0000256" key="4">
    <source>
        <dbReference type="ARBA" id="ARBA00023235"/>
    </source>
</evidence>
<organism evidence="9 10">
    <name type="scientific">Pleurodeles waltl</name>
    <name type="common">Iberian ribbed newt</name>
    <dbReference type="NCBI Taxonomy" id="8319"/>
    <lineage>
        <taxon>Eukaryota</taxon>
        <taxon>Metazoa</taxon>
        <taxon>Chordata</taxon>
        <taxon>Craniata</taxon>
        <taxon>Vertebrata</taxon>
        <taxon>Euteleostomi</taxon>
        <taxon>Amphibia</taxon>
        <taxon>Batrachia</taxon>
        <taxon>Caudata</taxon>
        <taxon>Salamandroidea</taxon>
        <taxon>Salamandridae</taxon>
        <taxon>Pleurodelinae</taxon>
        <taxon>Pleurodeles</taxon>
    </lineage>
</organism>
<dbReference type="Proteomes" id="UP001066276">
    <property type="component" value="Chromosome 4_2"/>
</dbReference>
<evidence type="ECO:0000259" key="8">
    <source>
        <dbReference type="PROSITE" id="PS50984"/>
    </source>
</evidence>
<dbReference type="AlphaFoldDB" id="A0AAV7SJ04"/>
<protein>
    <recommendedName>
        <fullName evidence="6">Pseudouridylate synthase PUS7L</fullName>
    </recommendedName>
    <alternativeName>
        <fullName evidence="7">Pseudouridylate synthase 7 homolog-like protein</fullName>
    </alternativeName>
</protein>
<comment type="function">
    <text evidence="5">Pseudouridine synthase that catalyzes pseudouridylation of mRNAs.</text>
</comment>
<dbReference type="CDD" id="cd02576">
    <property type="entry name" value="PseudoU_synth_ScPUS7"/>
    <property type="match status" value="1"/>
</dbReference>
<dbReference type="EMBL" id="JANPWB010000008">
    <property type="protein sequence ID" value="KAJ1164077.1"/>
    <property type="molecule type" value="Genomic_DNA"/>
</dbReference>